<dbReference type="InterPro" id="IPR012354">
    <property type="entry name" value="Esterase_lipase"/>
</dbReference>
<accession>A0A6J6YXA1</accession>
<evidence type="ECO:0000313" key="3">
    <source>
        <dbReference type="EMBL" id="CAB4720459.1"/>
    </source>
</evidence>
<proteinExistence type="predicted"/>
<dbReference type="InterPro" id="IPR022742">
    <property type="entry name" value="Hydrolase_4"/>
</dbReference>
<dbReference type="InterPro" id="IPR051044">
    <property type="entry name" value="MAG_DAG_Lipase"/>
</dbReference>
<dbReference type="EMBL" id="CAFBRY010000007">
    <property type="protein sequence ID" value="CAB5140233.1"/>
    <property type="molecule type" value="Genomic_DNA"/>
</dbReference>
<dbReference type="Pfam" id="PF12146">
    <property type="entry name" value="Hydrolase_4"/>
    <property type="match status" value="1"/>
</dbReference>
<organism evidence="4">
    <name type="scientific">freshwater metagenome</name>
    <dbReference type="NCBI Taxonomy" id="449393"/>
    <lineage>
        <taxon>unclassified sequences</taxon>
        <taxon>metagenomes</taxon>
        <taxon>ecological metagenomes</taxon>
    </lineage>
</organism>
<feature type="domain" description="Serine aminopeptidase S33" evidence="1">
    <location>
        <begin position="28"/>
        <end position="239"/>
    </location>
</feature>
<dbReference type="InterPro" id="IPR029058">
    <property type="entry name" value="AB_hydrolase_fold"/>
</dbReference>
<dbReference type="EMBL" id="CAESAH010000002">
    <property type="protein sequence ID" value="CAB4330204.1"/>
    <property type="molecule type" value="Genomic_DNA"/>
</dbReference>
<protein>
    <submittedName>
        <fullName evidence="4">Unannotated protein</fullName>
    </submittedName>
</protein>
<dbReference type="SUPFAM" id="SSF53474">
    <property type="entry name" value="alpha/beta-Hydrolases"/>
    <property type="match status" value="1"/>
</dbReference>
<sequence length="263" mass="29011">MVIGMAVETAPPGWMQDWSAQGSGKNARIGVLLVHGFTGAPPSMRPWGEFLNGKGYSVRVPLLPGHGTKPEDLNKVKWQEWPAKVQAELDILYKTCDHVFLAGLSMGGGTALNISLTHNDRLSGIILVNPMIHVAYMPHQLAYVISNFQKLRSSVGNDIKRPGISEHGYDALPTRGVYELLKMLKITRKNLGKITVPVQLFHSVEDHTLPVSNTEIIMAGLGSSNKSRIELVNSYHVATLDYDQELIFQNSLTFIEGLTQRSN</sequence>
<dbReference type="PIRSF" id="PIRSF017388">
    <property type="entry name" value="Esterase_lipase"/>
    <property type="match status" value="1"/>
</dbReference>
<dbReference type="AlphaFoldDB" id="A0A6J6YXA1"/>
<dbReference type="Gene3D" id="3.40.50.1820">
    <property type="entry name" value="alpha/beta hydrolase"/>
    <property type="match status" value="1"/>
</dbReference>
<evidence type="ECO:0000313" key="4">
    <source>
        <dbReference type="EMBL" id="CAB4814102.1"/>
    </source>
</evidence>
<dbReference type="GO" id="GO:0052689">
    <property type="term" value="F:carboxylic ester hydrolase activity"/>
    <property type="evidence" value="ECO:0007669"/>
    <property type="project" value="InterPro"/>
</dbReference>
<dbReference type="EMBL" id="CAFABC010000001">
    <property type="protein sequence ID" value="CAB4814102.1"/>
    <property type="molecule type" value="Genomic_DNA"/>
</dbReference>
<evidence type="ECO:0000313" key="2">
    <source>
        <dbReference type="EMBL" id="CAB4330204.1"/>
    </source>
</evidence>
<dbReference type="PANTHER" id="PTHR11614">
    <property type="entry name" value="PHOSPHOLIPASE-RELATED"/>
    <property type="match status" value="1"/>
</dbReference>
<evidence type="ECO:0000259" key="1">
    <source>
        <dbReference type="Pfam" id="PF12146"/>
    </source>
</evidence>
<name>A0A6J6YXA1_9ZZZZ</name>
<reference evidence="4" key="1">
    <citation type="submission" date="2020-05" db="EMBL/GenBank/DDBJ databases">
        <authorList>
            <person name="Chiriac C."/>
            <person name="Salcher M."/>
            <person name="Ghai R."/>
            <person name="Kavagutti S V."/>
        </authorList>
    </citation>
    <scope>NUCLEOTIDE SEQUENCE</scope>
</reference>
<evidence type="ECO:0000313" key="5">
    <source>
        <dbReference type="EMBL" id="CAB5140233.1"/>
    </source>
</evidence>
<gene>
    <name evidence="3" type="ORF">UFOPK2731_00087</name>
    <name evidence="4" type="ORF">UFOPK3161_00063</name>
    <name evidence="2" type="ORF">UFOPK3962_00104</name>
    <name evidence="5" type="ORF">UFOPK4427_00445</name>
</gene>
<dbReference type="EMBL" id="CAEZYO010000001">
    <property type="protein sequence ID" value="CAB4720459.1"/>
    <property type="molecule type" value="Genomic_DNA"/>
</dbReference>